<protein>
    <recommendedName>
        <fullName evidence="3">START domain-containing protein</fullName>
    </recommendedName>
</protein>
<evidence type="ECO:0000313" key="2">
    <source>
        <dbReference type="Proteomes" id="UP000241769"/>
    </source>
</evidence>
<accession>A0A2P6ND32</accession>
<organism evidence="1 2">
    <name type="scientific">Planoprotostelium fungivorum</name>
    <dbReference type="NCBI Taxonomy" id="1890364"/>
    <lineage>
        <taxon>Eukaryota</taxon>
        <taxon>Amoebozoa</taxon>
        <taxon>Evosea</taxon>
        <taxon>Variosea</taxon>
        <taxon>Cavosteliida</taxon>
        <taxon>Cavosteliaceae</taxon>
        <taxon>Planoprotostelium</taxon>
    </lineage>
</organism>
<comment type="caution">
    <text evidence="1">The sequence shown here is derived from an EMBL/GenBank/DDBJ whole genome shotgun (WGS) entry which is preliminary data.</text>
</comment>
<dbReference type="InParanoid" id="A0A2P6ND32"/>
<proteinExistence type="predicted"/>
<dbReference type="Proteomes" id="UP000241769">
    <property type="component" value="Unassembled WGS sequence"/>
</dbReference>
<dbReference type="SUPFAM" id="SSF55961">
    <property type="entry name" value="Bet v1-like"/>
    <property type="match status" value="1"/>
</dbReference>
<dbReference type="SUPFAM" id="SSF48350">
    <property type="entry name" value="GTPase activation domain, GAP"/>
    <property type="match status" value="1"/>
</dbReference>
<sequence>MLLANFQHTLHSKKDDDTTAQRLIDHFCSLDRVVPLVTWLVNRQTDENFSNSSLSERALYGLVHTDLTLKFMQSVTDSFVKRKEEMVSAMDDVPVNVRRVLLTFHQSLKKKEDEKVILPVVAIFFVEKIILPFVHHPDHKHLIGQWSETLRHVIKDKSNDKQLKDTIRKWFTLMIDQRQIDMYERLIACSSVQNGPTTEEDRKFLEWMSQLCVPSTIPNTEERARLQQELIEKLDCKRWKVMEHREEDSYSFYSRKEAGISGAMKIVTKIQLPLKEAADMWLSNIWKDDSMLKVFETRPTDEGLLFVKVCLRFPIPFSDRLYSSYIDEHWSDKKLVRVGWNAPHAPLKNHVVGHTYLHGDVFEEVEPNVTLVTMMIHVSTGGNFPGWLETASLKLQCAKFRKVSQRINKEIRKTRDNSS</sequence>
<dbReference type="InterPro" id="IPR008936">
    <property type="entry name" value="Rho_GTPase_activation_prot"/>
</dbReference>
<dbReference type="EMBL" id="MDYQ01000116">
    <property type="protein sequence ID" value="PRP81850.1"/>
    <property type="molecule type" value="Genomic_DNA"/>
</dbReference>
<gene>
    <name evidence="1" type="ORF">PROFUN_10599</name>
</gene>
<evidence type="ECO:0000313" key="1">
    <source>
        <dbReference type="EMBL" id="PRP81850.1"/>
    </source>
</evidence>
<reference evidence="1 2" key="1">
    <citation type="journal article" date="2018" name="Genome Biol. Evol.">
        <title>Multiple Roots of Fruiting Body Formation in Amoebozoa.</title>
        <authorList>
            <person name="Hillmann F."/>
            <person name="Forbes G."/>
            <person name="Novohradska S."/>
            <person name="Ferling I."/>
            <person name="Riege K."/>
            <person name="Groth M."/>
            <person name="Westermann M."/>
            <person name="Marz M."/>
            <person name="Spaller T."/>
            <person name="Winckler T."/>
            <person name="Schaap P."/>
            <person name="Glockner G."/>
        </authorList>
    </citation>
    <scope>NUCLEOTIDE SEQUENCE [LARGE SCALE GENOMIC DNA]</scope>
    <source>
        <strain evidence="1 2">Jena</strain>
    </source>
</reference>
<dbReference type="InterPro" id="IPR023393">
    <property type="entry name" value="START-like_dom_sf"/>
</dbReference>
<dbReference type="Gene3D" id="3.30.530.20">
    <property type="match status" value="1"/>
</dbReference>
<keyword evidence="2" id="KW-1185">Reference proteome</keyword>
<dbReference type="AlphaFoldDB" id="A0A2P6ND32"/>
<name>A0A2P6ND32_9EUKA</name>
<evidence type="ECO:0008006" key="3">
    <source>
        <dbReference type="Google" id="ProtNLM"/>
    </source>
</evidence>